<dbReference type="GO" id="GO:0016020">
    <property type="term" value="C:membrane"/>
    <property type="evidence" value="ECO:0007669"/>
    <property type="project" value="UniProtKB-SubCell"/>
</dbReference>
<dbReference type="GO" id="GO:0005737">
    <property type="term" value="C:cytoplasm"/>
    <property type="evidence" value="ECO:0007669"/>
    <property type="project" value="TreeGrafter"/>
</dbReference>
<dbReference type="PANTHER" id="PTHR10783:SF46">
    <property type="entry name" value="PROTEIN ERD1 HOMOLOG 2"/>
    <property type="match status" value="1"/>
</dbReference>
<dbReference type="OrthoDB" id="9970435at2759"/>
<evidence type="ECO:0000256" key="2">
    <source>
        <dbReference type="ARBA" id="ARBA00022692"/>
    </source>
</evidence>
<name>A0A813DF55_POLGL</name>
<dbReference type="AlphaFoldDB" id="A0A813DF55"/>
<gene>
    <name evidence="7" type="ORF">PGLA1383_LOCUS4354</name>
</gene>
<evidence type="ECO:0000313" key="7">
    <source>
        <dbReference type="EMBL" id="CAE8585446.1"/>
    </source>
</evidence>
<evidence type="ECO:0000256" key="4">
    <source>
        <dbReference type="ARBA" id="ARBA00023136"/>
    </source>
</evidence>
<dbReference type="InterPro" id="IPR004342">
    <property type="entry name" value="EXS_C"/>
</dbReference>
<protein>
    <recommendedName>
        <fullName evidence="6">EXS domain-containing protein</fullName>
    </recommendedName>
</protein>
<evidence type="ECO:0000259" key="6">
    <source>
        <dbReference type="PROSITE" id="PS51380"/>
    </source>
</evidence>
<keyword evidence="3 5" id="KW-1133">Transmembrane helix</keyword>
<accession>A0A813DF55</accession>
<reference evidence="7" key="1">
    <citation type="submission" date="2021-02" db="EMBL/GenBank/DDBJ databases">
        <authorList>
            <person name="Dougan E. K."/>
            <person name="Rhodes N."/>
            <person name="Thang M."/>
            <person name="Chan C."/>
        </authorList>
    </citation>
    <scope>NUCLEOTIDE SEQUENCE</scope>
</reference>
<proteinExistence type="predicted"/>
<dbReference type="Pfam" id="PF03124">
    <property type="entry name" value="EXS"/>
    <property type="match status" value="1"/>
</dbReference>
<keyword evidence="2 5" id="KW-0812">Transmembrane</keyword>
<evidence type="ECO:0000313" key="8">
    <source>
        <dbReference type="Proteomes" id="UP000654075"/>
    </source>
</evidence>
<feature type="transmembrane region" description="Helical" evidence="5">
    <location>
        <begin position="286"/>
        <end position="306"/>
    </location>
</feature>
<evidence type="ECO:0000256" key="5">
    <source>
        <dbReference type="SAM" id="Phobius"/>
    </source>
</evidence>
<evidence type="ECO:0000256" key="1">
    <source>
        <dbReference type="ARBA" id="ARBA00004141"/>
    </source>
</evidence>
<comment type="subcellular location">
    <subcellularLocation>
        <location evidence="1">Membrane</location>
        <topology evidence="1">Multi-pass membrane protein</topology>
    </subcellularLocation>
</comment>
<dbReference type="Proteomes" id="UP000654075">
    <property type="component" value="Unassembled WGS sequence"/>
</dbReference>
<comment type="caution">
    <text evidence="7">The sequence shown here is derived from an EMBL/GenBank/DDBJ whole genome shotgun (WGS) entry which is preliminary data.</text>
</comment>
<dbReference type="PANTHER" id="PTHR10783">
    <property type="entry name" value="XENOTROPIC AND POLYTROPIC RETROVIRUS RECEPTOR 1-RELATED"/>
    <property type="match status" value="1"/>
</dbReference>
<feature type="domain" description="EXS" evidence="6">
    <location>
        <begin position="165"/>
        <end position="366"/>
    </location>
</feature>
<dbReference type="PROSITE" id="PS51380">
    <property type="entry name" value="EXS"/>
    <property type="match status" value="1"/>
</dbReference>
<sequence>MMILITRRMKVALSLVRVAAFHGGASPELLFALLGSYVIGLLSLSSVLPEPLARLARWRSPLWRALGRCIWPDSSREIPFVEVLVADGLTSLAKVFFDITMGTCVAMTASGYSWTASESAPLWLGEAEPFHLQHGNFSLTEAAPSATAALLLGTNPLRPGLGEALDQCGQSPLPFLAWFVPFMIRARQCMISAKHAPDSTSQALQKVNVLKYMSAAPVVFFAMCHGKALPGLSTFTLLGPDDFEAMWAISAVVNSFFSFSWDLVMDWGLLNPSTPLRSHQFGLRPVLLYGGLTGFYHFAILFNFIGRTLWTLRWSPQATVFLGTFFLASLQQAAEVARRCLWSVIRVEWECVKRGVRCDDKKIFPV</sequence>
<keyword evidence="4 5" id="KW-0472">Membrane</keyword>
<keyword evidence="8" id="KW-1185">Reference proteome</keyword>
<evidence type="ECO:0000256" key="3">
    <source>
        <dbReference type="ARBA" id="ARBA00022989"/>
    </source>
</evidence>
<organism evidence="7 8">
    <name type="scientific">Polarella glacialis</name>
    <name type="common">Dinoflagellate</name>
    <dbReference type="NCBI Taxonomy" id="89957"/>
    <lineage>
        <taxon>Eukaryota</taxon>
        <taxon>Sar</taxon>
        <taxon>Alveolata</taxon>
        <taxon>Dinophyceae</taxon>
        <taxon>Suessiales</taxon>
        <taxon>Suessiaceae</taxon>
        <taxon>Polarella</taxon>
    </lineage>
</organism>
<dbReference type="EMBL" id="CAJNNV010001642">
    <property type="protein sequence ID" value="CAE8585446.1"/>
    <property type="molecule type" value="Genomic_DNA"/>
</dbReference>